<dbReference type="InterPro" id="IPR019800">
    <property type="entry name" value="Glyco_hydro_3_AS"/>
</dbReference>
<evidence type="ECO:0000259" key="7">
    <source>
        <dbReference type="Pfam" id="PF00933"/>
    </source>
</evidence>
<dbReference type="EMBL" id="CP072110">
    <property type="protein sequence ID" value="QTH65005.1"/>
    <property type="molecule type" value="Genomic_DNA"/>
</dbReference>
<accession>A0A975DG30</accession>
<dbReference type="Pfam" id="PF00933">
    <property type="entry name" value="Glyco_hydro_3"/>
    <property type="match status" value="1"/>
</dbReference>
<dbReference type="InterPro" id="IPR036962">
    <property type="entry name" value="Glyco_hydro_3_N_sf"/>
</dbReference>
<sequence length="638" mass="70204">MGVPVFSNFVASLFLLVIATGPLTAFASDSAKAQANIEQWLPKAIGQKIMLDLRFYCPSVNGPQATKKDCRTPLLQLTPELKSALQQQHIGGVILFSENLKDLPQIKALTTELKSINSELPMFVGIDQENGRVARLPRDKVTAFPGNMPLGAIYAGDKTLGKQLTEQSYRQTGQALMSLGFNVNFAPNVDVNNNAQNPVINIRSFGDNPTRVANLGKYAVNGLQQSISAAIKHFPGHGDTNVDSHTGLPRVIKTKPQVTSTELAPFKKIITEAQPDFVMSAHIQFPELDETKVTTKNGDDILVPATFSRAILTDMLRGEFGFEGLIITDALDMAAISRFFEPEQAIRNAFKAGADIALMPLVIDSPASLNTLDQTLRAIEFMVLSDDIKRDEVYASYQRITAIKRKLARKKRLPPLSEIEKQSRILAQTIAEQSVYMSSLSNKNKTTGPLMTKQQRLFAVMPDSGKCRALLSGLQKQLSSNHLCWDIQQLNDALKSKASKLELQKLMAKYDALLVSSLTPRQANPEMVGVDPDQRRLLKSLTAKAILSNNLALIQMAKLQPMKTAVVSLRAPYDLKYYPNDLDWQFATFSYNVIEETSVNKEAGPSTLIYSPVFDALAKALLGKIKNSAQLPVDIDSV</sequence>
<comment type="catalytic activity">
    <reaction evidence="1">
        <text>Hydrolysis of terminal non-reducing N-acetyl-D-hexosamine residues in N-acetyl-beta-D-hexosaminides.</text>
        <dbReference type="EC" id="3.2.1.52"/>
    </reaction>
</comment>
<gene>
    <name evidence="8" type="ORF">J1N51_06035</name>
</gene>
<dbReference type="SUPFAM" id="SSF51445">
    <property type="entry name" value="(Trans)glycosidases"/>
    <property type="match status" value="1"/>
</dbReference>
<dbReference type="InterPro" id="IPR001764">
    <property type="entry name" value="Glyco_hydro_3_N"/>
</dbReference>
<keyword evidence="6" id="KW-0732">Signal</keyword>
<dbReference type="GO" id="GO:0009254">
    <property type="term" value="P:peptidoglycan turnover"/>
    <property type="evidence" value="ECO:0007669"/>
    <property type="project" value="TreeGrafter"/>
</dbReference>
<evidence type="ECO:0000256" key="6">
    <source>
        <dbReference type="SAM" id="SignalP"/>
    </source>
</evidence>
<name>A0A975DG30_9GAMM</name>
<feature type="chain" id="PRO_5037938226" description="beta-N-acetylhexosaminidase" evidence="6">
    <location>
        <begin position="28"/>
        <end position="638"/>
    </location>
</feature>
<organism evidence="8 9">
    <name type="scientific">Psychrosphaera ytuae</name>
    <dbReference type="NCBI Taxonomy" id="2820710"/>
    <lineage>
        <taxon>Bacteria</taxon>
        <taxon>Pseudomonadati</taxon>
        <taxon>Pseudomonadota</taxon>
        <taxon>Gammaproteobacteria</taxon>
        <taxon>Alteromonadales</taxon>
        <taxon>Pseudoalteromonadaceae</taxon>
        <taxon>Psychrosphaera</taxon>
    </lineage>
</organism>
<dbReference type="InterPro" id="IPR017853">
    <property type="entry name" value="GH"/>
</dbReference>
<dbReference type="RefSeq" id="WP_208833040.1">
    <property type="nucleotide sequence ID" value="NZ_CP072110.1"/>
</dbReference>
<dbReference type="PANTHER" id="PTHR30480:SF13">
    <property type="entry name" value="BETA-HEXOSAMINIDASE"/>
    <property type="match status" value="1"/>
</dbReference>
<dbReference type="Proteomes" id="UP000682739">
    <property type="component" value="Chromosome"/>
</dbReference>
<evidence type="ECO:0000313" key="9">
    <source>
        <dbReference type="Proteomes" id="UP000682739"/>
    </source>
</evidence>
<dbReference type="EC" id="3.2.1.52" evidence="3"/>
<protein>
    <recommendedName>
        <fullName evidence="3">beta-N-acetylhexosaminidase</fullName>
        <ecNumber evidence="3">3.2.1.52</ecNumber>
    </recommendedName>
</protein>
<evidence type="ECO:0000256" key="3">
    <source>
        <dbReference type="ARBA" id="ARBA00012663"/>
    </source>
</evidence>
<evidence type="ECO:0000256" key="2">
    <source>
        <dbReference type="ARBA" id="ARBA00005336"/>
    </source>
</evidence>
<keyword evidence="9" id="KW-1185">Reference proteome</keyword>
<dbReference type="PROSITE" id="PS00775">
    <property type="entry name" value="GLYCOSYL_HYDROL_F3"/>
    <property type="match status" value="1"/>
</dbReference>
<keyword evidence="4 8" id="KW-0378">Hydrolase</keyword>
<evidence type="ECO:0000256" key="5">
    <source>
        <dbReference type="ARBA" id="ARBA00023295"/>
    </source>
</evidence>
<comment type="similarity">
    <text evidence="2">Belongs to the glycosyl hydrolase 3 family.</text>
</comment>
<proteinExistence type="inferred from homology"/>
<evidence type="ECO:0000256" key="1">
    <source>
        <dbReference type="ARBA" id="ARBA00001231"/>
    </source>
</evidence>
<reference evidence="8" key="1">
    <citation type="submission" date="2021-03" db="EMBL/GenBank/DDBJ databases">
        <title>Description of Psychrosphaera ytuae sp. nov. isolated from deep sea sediment of South China Sea.</title>
        <authorList>
            <person name="Zhang J."/>
            <person name="Xu X.-D."/>
        </authorList>
    </citation>
    <scope>NUCLEOTIDE SEQUENCE</scope>
    <source>
        <strain evidence="8">MTZ26</strain>
    </source>
</reference>
<evidence type="ECO:0000313" key="8">
    <source>
        <dbReference type="EMBL" id="QTH65005.1"/>
    </source>
</evidence>
<dbReference type="InterPro" id="IPR036881">
    <property type="entry name" value="Glyco_hydro_3_C_sf"/>
</dbReference>
<feature type="signal peptide" evidence="6">
    <location>
        <begin position="1"/>
        <end position="27"/>
    </location>
</feature>
<dbReference type="GO" id="GO:0004563">
    <property type="term" value="F:beta-N-acetylhexosaminidase activity"/>
    <property type="evidence" value="ECO:0007669"/>
    <property type="project" value="UniProtKB-EC"/>
</dbReference>
<dbReference type="GO" id="GO:0005975">
    <property type="term" value="P:carbohydrate metabolic process"/>
    <property type="evidence" value="ECO:0007669"/>
    <property type="project" value="InterPro"/>
</dbReference>
<keyword evidence="5" id="KW-0326">Glycosidase</keyword>
<evidence type="ECO:0000256" key="4">
    <source>
        <dbReference type="ARBA" id="ARBA00022801"/>
    </source>
</evidence>
<dbReference type="AlphaFoldDB" id="A0A975DG30"/>
<dbReference type="KEGG" id="psym:J1N51_06035"/>
<dbReference type="InterPro" id="IPR050226">
    <property type="entry name" value="NagZ_Beta-hexosaminidase"/>
</dbReference>
<feature type="domain" description="Glycoside hydrolase family 3 N-terminal" evidence="7">
    <location>
        <begin position="78"/>
        <end position="401"/>
    </location>
</feature>
<dbReference type="Gene3D" id="3.40.50.1700">
    <property type="entry name" value="Glycoside hydrolase family 3 C-terminal domain"/>
    <property type="match status" value="1"/>
</dbReference>
<dbReference type="PANTHER" id="PTHR30480">
    <property type="entry name" value="BETA-HEXOSAMINIDASE-RELATED"/>
    <property type="match status" value="1"/>
</dbReference>
<dbReference type="Gene3D" id="3.20.20.300">
    <property type="entry name" value="Glycoside hydrolase, family 3, N-terminal domain"/>
    <property type="match status" value="1"/>
</dbReference>